<dbReference type="Pfam" id="PF00703">
    <property type="entry name" value="Glyco_hydro_2"/>
    <property type="match status" value="1"/>
</dbReference>
<evidence type="ECO:0000259" key="4">
    <source>
        <dbReference type="Pfam" id="PF02836"/>
    </source>
</evidence>
<dbReference type="EMBL" id="VUNS01000039">
    <property type="protein sequence ID" value="MST99507.1"/>
    <property type="molecule type" value="Genomic_DNA"/>
</dbReference>
<feature type="domain" description="Glycoside hydrolase family 2 catalytic" evidence="4">
    <location>
        <begin position="585"/>
        <end position="747"/>
    </location>
</feature>
<dbReference type="InterPro" id="IPR006103">
    <property type="entry name" value="Glyco_hydro_2_cat"/>
</dbReference>
<dbReference type="PANTHER" id="PTHR42732:SF1">
    <property type="entry name" value="BETA-MANNOSIDASE"/>
    <property type="match status" value="1"/>
</dbReference>
<dbReference type="InterPro" id="IPR051913">
    <property type="entry name" value="GH2_Domain-Containing"/>
</dbReference>
<evidence type="ECO:0008006" key="7">
    <source>
        <dbReference type="Google" id="ProtNLM"/>
    </source>
</evidence>
<feature type="chain" id="PRO_5032441286" description="Glycosyl hydrolase family 2" evidence="2">
    <location>
        <begin position="20"/>
        <end position="1498"/>
    </location>
</feature>
<dbReference type="SUPFAM" id="SSF51445">
    <property type="entry name" value="(Trans)glycosidases"/>
    <property type="match status" value="1"/>
</dbReference>
<evidence type="ECO:0000313" key="6">
    <source>
        <dbReference type="Proteomes" id="UP000435649"/>
    </source>
</evidence>
<keyword evidence="2" id="KW-0732">Signal</keyword>
<proteinExistence type="inferred from homology"/>
<sequence length="1498" mass="168328">MNKERFAMKLFLLSVSLFAAACASRGTEPALPPGAYAQWDLSKAWSRQTSAREEICINGLWQFRTDSRPTRLEHSEVLFDATVGKTSGQIWKIGKLPAGNTLNIALDPRCKRSAQASYRFDLAIEPNTNFYQLSLMIPDLPTERNVTFQMDILQKLESGSLYLEVQDAQNMNNYNMRLPAFPAGNGWQTVKCNLRLPGNVKTLKVLALRNGGSETGIKGSVWLDNIQVVKTTVKPALGVAPPVEKNWGYIKVPGSWFDRNYWANEPQGPSGNPPAPPSRTIDFSHDTVYWAKDDPGIDNLGEIRFGWFKREIRIPRDWDGKNIYLAFKRISTQARVYCDGREVGTLGFQGGEIDITDHVKPDRNVELAVLVEAMKPWEVLPHLLQEQDGWSAQLMNSAGISGDVFLGARPRNIQFGKPVIRTETPGCNVNISIPLNKAPKKDMTWHCAIRPAKIGSPDRKSYDFTGTLPAGASELKIAADCPDAELWDIWRPSLYEMTLKLEEEGTVVDEIHPETFGFRQFEIRGRDFYLNGIKLHLTPCAYAANNNRDTEAAVRHWMKQVRAAGYNFVYIDESSESPGNFPIPFAKVCDEMGMLAALSSINTRNAVAESAFKNHPIEAPECWNEWTKITENTVMNNINHPSIVMWRMNMNMNIYNQDQNPLFLDGVKDFEPGSGFIKKANAMKKTNDFIRSLDPTRPVYNHACGKTGDVYTLNNYLGWPEIQDLREWLKYWAASKESKPLFMVEQATPYPGDFQMRDPKYWFRNEPLVSEYGAIILGEKSFLMEENDYVDYLELAWNNRRRANSMNRGVGFKWHASPGYICYHIPPIVDKCITMYYESLLPAWRTWGLSGGMNAWENCWRSVKKRAPSSPFCVIPPPVALPTDWNNLQRPGRSADTWNYSSCAGGELSTLFDLGRPEEKEYFEPTLRAEAFPRLLAPRYAYIGGPAATWYTQDHAFYSGEQLTKSVIIINDSRKTETFKINWRVMMGTVSVASGESVCKISPAENAKQEFTFTVPQVTGKTAARIEADVRGEFGALKVAPFELQFWPQKNERQRLENWALFDPEGTTAAAFARAEIRPGLGMLRPEDSLPKSLRVLVIGSLALKKHSGAKLFADLSDRIADGLQVLVMPQDEETLKRVFGMRAFTPGSRQVWIRDHFNPVFAGLEDSDFADWRGATSLGPLAEQARTLVEDQRYKLVWRCSREGVVASTLAEKPHSTAFRPLIDAGFDLRYTALWEAREGRGRMIFCQLDLDDRLGKEPAVDLLMRNLVKSLSTPPAESMVRLQPKELFSTEKAVIASMAGKVLILRRGSAQWLAAGGAEIVSDHLKEGGVVTAFGLNMDDGEALAAAAGDTFGVDRVTLWKNPLDPRRMPEAFAGLSSADTSWRKRLEAVRVYAVLPGSWRSETGALAVAKSSTGQVVWVAATADDFDTEQRPDLIFTKVKTARLEKIILANLGVDTASMPLWSSCLGPAGKPLPEFPLYMDKRQPRDDPYAYMRW</sequence>
<dbReference type="SUPFAM" id="SSF49785">
    <property type="entry name" value="Galactose-binding domain-like"/>
    <property type="match status" value="1"/>
</dbReference>
<dbReference type="InterPro" id="IPR013783">
    <property type="entry name" value="Ig-like_fold"/>
</dbReference>
<evidence type="ECO:0000256" key="1">
    <source>
        <dbReference type="ARBA" id="ARBA00007401"/>
    </source>
</evidence>
<dbReference type="Gene3D" id="2.60.120.260">
    <property type="entry name" value="Galactose-binding domain-like"/>
    <property type="match status" value="2"/>
</dbReference>
<dbReference type="PANTHER" id="PTHR42732">
    <property type="entry name" value="BETA-GALACTOSIDASE"/>
    <property type="match status" value="1"/>
</dbReference>
<feature type="domain" description="Glycoside hydrolase family 2 immunoglobulin-like beta-sandwich" evidence="3">
    <location>
        <begin position="467"/>
        <end position="519"/>
    </location>
</feature>
<dbReference type="Proteomes" id="UP000435649">
    <property type="component" value="Unassembled WGS sequence"/>
</dbReference>
<accession>A0A844G6N6</accession>
<gene>
    <name evidence="5" type="ORF">FYJ85_20985</name>
</gene>
<dbReference type="PROSITE" id="PS51257">
    <property type="entry name" value="PROKAR_LIPOPROTEIN"/>
    <property type="match status" value="1"/>
</dbReference>
<dbReference type="InterPro" id="IPR006102">
    <property type="entry name" value="Ig-like_GH2"/>
</dbReference>
<dbReference type="GO" id="GO:0005975">
    <property type="term" value="P:carbohydrate metabolic process"/>
    <property type="evidence" value="ECO:0007669"/>
    <property type="project" value="InterPro"/>
</dbReference>
<evidence type="ECO:0000256" key="2">
    <source>
        <dbReference type="SAM" id="SignalP"/>
    </source>
</evidence>
<dbReference type="Gene3D" id="3.20.20.80">
    <property type="entry name" value="Glycosidases"/>
    <property type="match status" value="1"/>
</dbReference>
<dbReference type="InterPro" id="IPR008979">
    <property type="entry name" value="Galactose-bd-like_sf"/>
</dbReference>
<evidence type="ECO:0000259" key="3">
    <source>
        <dbReference type="Pfam" id="PF00703"/>
    </source>
</evidence>
<dbReference type="Pfam" id="PF02836">
    <property type="entry name" value="Glyco_hydro_2_C"/>
    <property type="match status" value="1"/>
</dbReference>
<comment type="caution">
    <text evidence="5">The sequence shown here is derived from an EMBL/GenBank/DDBJ whole genome shotgun (WGS) entry which is preliminary data.</text>
</comment>
<comment type="similarity">
    <text evidence="1">Belongs to the glycosyl hydrolase 2 family.</text>
</comment>
<reference evidence="5 6" key="1">
    <citation type="submission" date="2019-08" db="EMBL/GenBank/DDBJ databases">
        <title>In-depth cultivation of the pig gut microbiome towards novel bacterial diversity and tailored functional studies.</title>
        <authorList>
            <person name="Wylensek D."/>
            <person name="Hitch T.C.A."/>
            <person name="Clavel T."/>
        </authorList>
    </citation>
    <scope>NUCLEOTIDE SEQUENCE [LARGE SCALE GENOMIC DNA]</scope>
    <source>
        <strain evidence="5 6">BBE-744-WT-12</strain>
    </source>
</reference>
<dbReference type="InterPro" id="IPR017853">
    <property type="entry name" value="GH"/>
</dbReference>
<dbReference type="GO" id="GO:0004553">
    <property type="term" value="F:hydrolase activity, hydrolyzing O-glycosyl compounds"/>
    <property type="evidence" value="ECO:0007669"/>
    <property type="project" value="InterPro"/>
</dbReference>
<name>A0A844G6N6_9BACT</name>
<keyword evidence="6" id="KW-1185">Reference proteome</keyword>
<dbReference type="Gene3D" id="2.60.40.10">
    <property type="entry name" value="Immunoglobulins"/>
    <property type="match status" value="1"/>
</dbReference>
<evidence type="ECO:0000313" key="5">
    <source>
        <dbReference type="EMBL" id="MST99507.1"/>
    </source>
</evidence>
<feature type="signal peptide" evidence="2">
    <location>
        <begin position="1"/>
        <end position="19"/>
    </location>
</feature>
<protein>
    <recommendedName>
        <fullName evidence="7">Glycosyl hydrolase family 2</fullName>
    </recommendedName>
</protein>
<organism evidence="5 6">
    <name type="scientific">Victivallis lenta</name>
    <dbReference type="NCBI Taxonomy" id="2606640"/>
    <lineage>
        <taxon>Bacteria</taxon>
        <taxon>Pseudomonadati</taxon>
        <taxon>Lentisphaerota</taxon>
        <taxon>Lentisphaeria</taxon>
        <taxon>Victivallales</taxon>
        <taxon>Victivallaceae</taxon>
        <taxon>Victivallis</taxon>
    </lineage>
</organism>